<proteinExistence type="predicted"/>
<dbReference type="Proteomes" id="UP000006727">
    <property type="component" value="Chromosome 4"/>
</dbReference>
<dbReference type="InterPro" id="IPR037056">
    <property type="entry name" value="RNase_H1_N_sf"/>
</dbReference>
<dbReference type="Pfam" id="PF01693">
    <property type="entry name" value="Cauli_VI"/>
    <property type="match status" value="1"/>
</dbReference>
<evidence type="ECO:0000313" key="4">
    <source>
        <dbReference type="Proteomes" id="UP000006727"/>
    </source>
</evidence>
<keyword evidence="4" id="KW-1185">Reference proteome</keyword>
<dbReference type="InterPro" id="IPR009027">
    <property type="entry name" value="Ribosomal_bL9/RNase_H1_N"/>
</dbReference>
<dbReference type="STRING" id="3218.A0A2K1KMX1"/>
<reference evidence="2 4" key="2">
    <citation type="journal article" date="2018" name="Plant J.">
        <title>The Physcomitrella patens chromosome-scale assembly reveals moss genome structure and evolution.</title>
        <authorList>
            <person name="Lang D."/>
            <person name="Ullrich K.K."/>
            <person name="Murat F."/>
            <person name="Fuchs J."/>
            <person name="Jenkins J."/>
            <person name="Haas F.B."/>
            <person name="Piednoel M."/>
            <person name="Gundlach H."/>
            <person name="Van Bel M."/>
            <person name="Meyberg R."/>
            <person name="Vives C."/>
            <person name="Morata J."/>
            <person name="Symeonidi A."/>
            <person name="Hiss M."/>
            <person name="Muchero W."/>
            <person name="Kamisugi Y."/>
            <person name="Saleh O."/>
            <person name="Blanc G."/>
            <person name="Decker E.L."/>
            <person name="van Gessel N."/>
            <person name="Grimwood J."/>
            <person name="Hayes R.D."/>
            <person name="Graham S.W."/>
            <person name="Gunter L.E."/>
            <person name="McDaniel S.F."/>
            <person name="Hoernstein S.N.W."/>
            <person name="Larsson A."/>
            <person name="Li F.W."/>
            <person name="Perroud P.F."/>
            <person name="Phillips J."/>
            <person name="Ranjan P."/>
            <person name="Rokshar D.S."/>
            <person name="Rothfels C.J."/>
            <person name="Schneider L."/>
            <person name="Shu S."/>
            <person name="Stevenson D.W."/>
            <person name="Thummler F."/>
            <person name="Tillich M."/>
            <person name="Villarreal Aguilar J.C."/>
            <person name="Widiez T."/>
            <person name="Wong G.K."/>
            <person name="Wymore A."/>
            <person name="Zhang Y."/>
            <person name="Zimmer A.D."/>
            <person name="Quatrano R.S."/>
            <person name="Mayer K.F.X."/>
            <person name="Goodstein D."/>
            <person name="Casacuberta J.M."/>
            <person name="Vandepoele K."/>
            <person name="Reski R."/>
            <person name="Cuming A.C."/>
            <person name="Tuskan G.A."/>
            <person name="Maumus F."/>
            <person name="Salse J."/>
            <person name="Schmutz J."/>
            <person name="Rensing S.A."/>
        </authorList>
    </citation>
    <scope>NUCLEOTIDE SEQUENCE [LARGE SCALE GENOMIC DNA]</scope>
    <source>
        <strain evidence="3 4">cv. Gransden 2004</strain>
    </source>
</reference>
<reference evidence="3" key="3">
    <citation type="submission" date="2020-12" db="UniProtKB">
        <authorList>
            <consortium name="EnsemblPlants"/>
        </authorList>
    </citation>
    <scope>IDENTIFICATION</scope>
</reference>
<dbReference type="Gene3D" id="3.40.970.10">
    <property type="entry name" value="Ribonuclease H1, N-terminal domain"/>
    <property type="match status" value="1"/>
</dbReference>
<dbReference type="AlphaFoldDB" id="A0A2K1KMX1"/>
<dbReference type="PaxDb" id="3218-PP1S227_4V6.1"/>
<reference evidence="2 4" key="1">
    <citation type="journal article" date="2008" name="Science">
        <title>The Physcomitrella genome reveals evolutionary insights into the conquest of land by plants.</title>
        <authorList>
            <person name="Rensing S."/>
            <person name="Lang D."/>
            <person name="Zimmer A."/>
            <person name="Terry A."/>
            <person name="Salamov A."/>
            <person name="Shapiro H."/>
            <person name="Nishiyama T."/>
            <person name="Perroud P.-F."/>
            <person name="Lindquist E."/>
            <person name="Kamisugi Y."/>
            <person name="Tanahashi T."/>
            <person name="Sakakibara K."/>
            <person name="Fujita T."/>
            <person name="Oishi K."/>
            <person name="Shin-I T."/>
            <person name="Kuroki Y."/>
            <person name="Toyoda A."/>
            <person name="Suzuki Y."/>
            <person name="Hashimoto A."/>
            <person name="Yamaguchi K."/>
            <person name="Sugano A."/>
            <person name="Kohara Y."/>
            <person name="Fujiyama A."/>
            <person name="Anterola A."/>
            <person name="Aoki S."/>
            <person name="Ashton N."/>
            <person name="Barbazuk W.B."/>
            <person name="Barker E."/>
            <person name="Bennetzen J."/>
            <person name="Bezanilla M."/>
            <person name="Blankenship R."/>
            <person name="Cho S.H."/>
            <person name="Dutcher S."/>
            <person name="Estelle M."/>
            <person name="Fawcett J.A."/>
            <person name="Gundlach H."/>
            <person name="Hanada K."/>
            <person name="Heyl A."/>
            <person name="Hicks K.A."/>
            <person name="Hugh J."/>
            <person name="Lohr M."/>
            <person name="Mayer K."/>
            <person name="Melkozernov A."/>
            <person name="Murata T."/>
            <person name="Nelson D."/>
            <person name="Pils B."/>
            <person name="Prigge M."/>
            <person name="Reiss B."/>
            <person name="Renner T."/>
            <person name="Rombauts S."/>
            <person name="Rushton P."/>
            <person name="Sanderfoot A."/>
            <person name="Schween G."/>
            <person name="Shiu S.-H."/>
            <person name="Stueber K."/>
            <person name="Theodoulou F.L."/>
            <person name="Tu H."/>
            <person name="Van de Peer Y."/>
            <person name="Verrier P.J."/>
            <person name="Waters E."/>
            <person name="Wood A."/>
            <person name="Yang L."/>
            <person name="Cove D."/>
            <person name="Cuming A."/>
            <person name="Hasebe M."/>
            <person name="Lucas S."/>
            <person name="Mishler D.B."/>
            <person name="Reski R."/>
            <person name="Grigoriev I."/>
            <person name="Quatrano R.S."/>
            <person name="Boore J.L."/>
        </authorList>
    </citation>
    <scope>NUCLEOTIDE SEQUENCE [LARGE SCALE GENOMIC DNA]</scope>
    <source>
        <strain evidence="3 4">cv. Gransden 2004</strain>
    </source>
</reference>
<dbReference type="Gramene" id="Pp3c4_10610V3.1">
    <property type="protein sequence ID" value="PAC:32919110.CDS.1"/>
    <property type="gene ID" value="Pp3c4_10610"/>
</dbReference>
<name>A0A2K1KMX1_PHYPA</name>
<dbReference type="EnsemblPlants" id="Pp3c4_10610V3.1">
    <property type="protein sequence ID" value="PAC:32919110.CDS.1"/>
    <property type="gene ID" value="Pp3c4_10610"/>
</dbReference>
<organism evidence="2">
    <name type="scientific">Physcomitrium patens</name>
    <name type="common">Spreading-leaved earth moss</name>
    <name type="synonym">Physcomitrella patens</name>
    <dbReference type="NCBI Taxonomy" id="3218"/>
    <lineage>
        <taxon>Eukaryota</taxon>
        <taxon>Viridiplantae</taxon>
        <taxon>Streptophyta</taxon>
        <taxon>Embryophyta</taxon>
        <taxon>Bryophyta</taxon>
        <taxon>Bryophytina</taxon>
        <taxon>Bryopsida</taxon>
        <taxon>Funariidae</taxon>
        <taxon>Funariales</taxon>
        <taxon>Funariaceae</taxon>
        <taxon>Physcomitrium</taxon>
    </lineage>
</organism>
<evidence type="ECO:0000259" key="1">
    <source>
        <dbReference type="Pfam" id="PF01693"/>
    </source>
</evidence>
<evidence type="ECO:0000313" key="3">
    <source>
        <dbReference type="EnsemblPlants" id="PAC:32919110.CDS.1"/>
    </source>
</evidence>
<gene>
    <name evidence="2" type="ORF">PHYPA_006017</name>
</gene>
<feature type="domain" description="Ribonuclease H1 N-terminal" evidence="1">
    <location>
        <begin position="16"/>
        <end position="58"/>
    </location>
</feature>
<evidence type="ECO:0000313" key="2">
    <source>
        <dbReference type="EMBL" id="PNR55124.1"/>
    </source>
</evidence>
<dbReference type="EMBL" id="ABEU02000004">
    <property type="protein sequence ID" value="PNR55124.1"/>
    <property type="molecule type" value="Genomic_DNA"/>
</dbReference>
<dbReference type="InParanoid" id="A0A2K1KMX1"/>
<protein>
    <recommendedName>
        <fullName evidence="1">Ribonuclease H1 N-terminal domain-containing protein</fullName>
    </recommendedName>
</protein>
<dbReference type="SUPFAM" id="SSF55658">
    <property type="entry name" value="L9 N-domain-like"/>
    <property type="match status" value="1"/>
</dbReference>
<accession>A0A2K1KMX1</accession>
<sequence length="64" mass="7401">MNYLSGSSSAILSKGFYGVFCGQKTGVYLSSSECEDQVRRYRGSRYRKFREFEEVESFVRGDLH</sequence>
<dbReference type="InterPro" id="IPR011320">
    <property type="entry name" value="RNase_H1_N"/>
</dbReference>